<keyword evidence="3" id="KW-0031">Aminopeptidase</keyword>
<name>A0A0B6APY3_PRIM2</name>
<dbReference type="MEROPS" id="M55.001"/>
<sequence length="274" mass="30425">MKLYLSVDMEGITGLVDHTNVLRQKKNYERSRKIMTDEANAVIYAGFREQCSEVVVNDSHSSMNNLLVERLHPETQLISGSVKPYSMVQGLDQTFDGAMFLGYHAKASMPGVMSHSMIFGARNMYIDDTNIGELGFNAYVAGYYGVPVLMVVGDDQTALEAQQLIPNVTTAIVKQAISRSAAKTLTPKKAEQLLQEKTAAAIQHRHLVKPLLPPKHPTLRIEFANYGQAEWAHLMPGTEIEPGTTTVRFQAKDILEAYQAMLVMTELATRTTFC</sequence>
<dbReference type="InterPro" id="IPR007035">
    <property type="entry name" value="Peptidase_M55"/>
</dbReference>
<dbReference type="InterPro" id="IPR027476">
    <property type="entry name" value="DppA_N"/>
</dbReference>
<feature type="binding site" evidence="2">
    <location>
        <position position="10"/>
    </location>
    <ligand>
        <name>Zn(2+)</name>
        <dbReference type="ChEBI" id="CHEBI:29105"/>
        <label>1</label>
    </ligand>
</feature>
<reference evidence="3 4" key="1">
    <citation type="journal article" date="2015" name="Genome Announc.">
        <title>Complete genome sequences for 35 biothreat assay-relevant bacillus species.</title>
        <authorList>
            <person name="Johnson S.L."/>
            <person name="Daligault H.E."/>
            <person name="Davenport K.W."/>
            <person name="Jaissle J."/>
            <person name="Frey K.G."/>
            <person name="Ladner J.T."/>
            <person name="Broomall S.M."/>
            <person name="Bishop-Lilly K.A."/>
            <person name="Bruce D.C."/>
            <person name="Gibbons H.S."/>
            <person name="Coyne S.R."/>
            <person name="Lo C.C."/>
            <person name="Meincke L."/>
            <person name="Munk A.C."/>
            <person name="Koroleva G.I."/>
            <person name="Rosenzweig C.N."/>
            <person name="Palacios G.F."/>
            <person name="Redden C.L."/>
            <person name="Minogue T.D."/>
            <person name="Chain P.S."/>
        </authorList>
    </citation>
    <scope>NUCLEOTIDE SEQUENCE [LARGE SCALE GENOMIC DNA]</scope>
    <source>
        <strain evidence="4">ATCC 14581 / DSM 32 / JCM 2506 / NBRC 15308 / NCIMB 9376 / NCTC 10342 / NRRL B-14308 / VKM B-512</strain>
    </source>
</reference>
<accession>A0A0B6APY3</accession>
<keyword evidence="3" id="KW-0645">Protease</keyword>
<dbReference type="KEGG" id="bmeg:BG04_3765"/>
<feature type="binding site" evidence="2">
    <location>
        <position position="8"/>
    </location>
    <ligand>
        <name>Zn(2+)</name>
        <dbReference type="ChEBI" id="CHEBI:29105"/>
        <label>2</label>
    </ligand>
</feature>
<dbReference type="Gene3D" id="3.40.50.10780">
    <property type="entry name" value="Dipeptide transport protein"/>
    <property type="match status" value="1"/>
</dbReference>
<dbReference type="Proteomes" id="UP000031829">
    <property type="component" value="Chromosome"/>
</dbReference>
<dbReference type="SUPFAM" id="SSF63992">
    <property type="entry name" value="Dipeptide transport protein"/>
    <property type="match status" value="1"/>
</dbReference>
<dbReference type="Pfam" id="PF04951">
    <property type="entry name" value="Peptidase_M55"/>
    <property type="match status" value="1"/>
</dbReference>
<feature type="binding site" evidence="2">
    <location>
        <position position="8"/>
    </location>
    <ligand>
        <name>Zn(2+)</name>
        <dbReference type="ChEBI" id="CHEBI:29105"/>
        <label>1</label>
    </ligand>
</feature>
<dbReference type="EMBL" id="CP009920">
    <property type="protein sequence ID" value="AJI23182.1"/>
    <property type="molecule type" value="Genomic_DNA"/>
</dbReference>
<dbReference type="GO" id="GO:0046872">
    <property type="term" value="F:metal ion binding"/>
    <property type="evidence" value="ECO:0007669"/>
    <property type="project" value="UniProtKB-KW"/>
</dbReference>
<dbReference type="AlphaFoldDB" id="A0A0B6APY3"/>
<evidence type="ECO:0000313" key="4">
    <source>
        <dbReference type="Proteomes" id="UP000031829"/>
    </source>
</evidence>
<feature type="binding site" evidence="2">
    <location>
        <position position="104"/>
    </location>
    <ligand>
        <name>Zn(2+)</name>
        <dbReference type="ChEBI" id="CHEBI:29105"/>
        <label>2</label>
    </ligand>
</feature>
<keyword evidence="2" id="KW-0479">Metal-binding</keyword>
<keyword evidence="3" id="KW-0378">Hydrolase</keyword>
<gene>
    <name evidence="3" type="primary">dppA</name>
    <name evidence="3" type="ORF">BG04_3765</name>
</gene>
<evidence type="ECO:0000313" key="3">
    <source>
        <dbReference type="EMBL" id="AJI23182.1"/>
    </source>
</evidence>
<feature type="active site" description="Nucleophile" evidence="1">
    <location>
        <position position="115"/>
    </location>
</feature>
<proteinExistence type="predicted"/>
<dbReference type="Gene3D" id="3.30.1360.130">
    <property type="entry name" value="Dipeptide transport protein"/>
    <property type="match status" value="1"/>
</dbReference>
<organism evidence="3 4">
    <name type="scientific">Priestia megaterium (strain ATCC 14581 / DSM 32 / CCUG 1817 / JCM 2506 / NBRC 15308 / NCIMB 9376 / NCTC 10342 / NRRL B-14308 / VKM B-512 / Ford 19)</name>
    <name type="common">Bacillus megaterium</name>
    <dbReference type="NCBI Taxonomy" id="1348623"/>
    <lineage>
        <taxon>Bacteria</taxon>
        <taxon>Bacillati</taxon>
        <taxon>Bacillota</taxon>
        <taxon>Bacilli</taxon>
        <taxon>Bacillales</taxon>
        <taxon>Bacillaceae</taxon>
        <taxon>Priestia</taxon>
    </lineage>
</organism>
<protein>
    <submittedName>
        <fullName evidence="3">D-aminopeptidase</fullName>
    </submittedName>
</protein>
<feature type="binding site" evidence="2">
    <location>
        <position position="60"/>
    </location>
    <ligand>
        <name>Zn(2+)</name>
        <dbReference type="ChEBI" id="CHEBI:29105"/>
        <label>2</label>
    </ligand>
</feature>
<dbReference type="InterPro" id="IPR036177">
    <property type="entry name" value="Peptidase_M55_sf"/>
</dbReference>
<dbReference type="GeneID" id="93641814"/>
<feature type="binding site" evidence="2">
    <location>
        <position position="133"/>
    </location>
    <ligand>
        <name>Zn(2+)</name>
        <dbReference type="ChEBI" id="CHEBI:29105"/>
        <label>2</label>
    </ligand>
</feature>
<evidence type="ECO:0000256" key="1">
    <source>
        <dbReference type="PIRSR" id="PIRSR015853-1"/>
    </source>
</evidence>
<dbReference type="RefSeq" id="WP_034653343.1">
    <property type="nucleotide sequence ID" value="NZ_BCVB01000002.1"/>
</dbReference>
<dbReference type="HOGENOM" id="CLU_086038_1_0_9"/>
<dbReference type="PIRSF" id="PIRSF015853">
    <property type="entry name" value="Pep_DppA"/>
    <property type="match status" value="1"/>
</dbReference>
<evidence type="ECO:0000256" key="2">
    <source>
        <dbReference type="PIRSR" id="PIRSR015853-2"/>
    </source>
</evidence>
<dbReference type="CDD" id="cd08663">
    <property type="entry name" value="DAP_dppA_1"/>
    <property type="match status" value="1"/>
</dbReference>
<keyword evidence="2" id="KW-0862">Zinc</keyword>
<dbReference type="GO" id="GO:0004177">
    <property type="term" value="F:aminopeptidase activity"/>
    <property type="evidence" value="ECO:0007669"/>
    <property type="project" value="UniProtKB-KW"/>
</dbReference>